<dbReference type="EMBL" id="CABR01000029">
    <property type="protein sequence ID" value="CBI09370.1"/>
    <property type="molecule type" value="Genomic_DNA"/>
</dbReference>
<gene>
    <name evidence="1" type="ORF">CARN7_0097</name>
</gene>
<accession>E6QQ49</accession>
<evidence type="ECO:0000313" key="1">
    <source>
        <dbReference type="EMBL" id="CBI09370.1"/>
    </source>
</evidence>
<comment type="caution">
    <text evidence="1">The sequence shown here is derived from an EMBL/GenBank/DDBJ whole genome shotgun (WGS) entry which is preliminary data.</text>
</comment>
<proteinExistence type="predicted"/>
<protein>
    <submittedName>
        <fullName evidence="1">Uncharacterized protein</fullName>
    </submittedName>
</protein>
<sequence length="94" mass="10769">MKAPIQVEALYVLIGRQFTWKDQCYTAIEMLSHPPTLVAQNHQTDPHIQNDVHGRAHQMVERDIISIPVLNAEGSQLHPDFLLIHNWVNPDQTP</sequence>
<name>E6QQ49_9ZZZZ</name>
<reference evidence="1" key="1">
    <citation type="submission" date="2009-10" db="EMBL/GenBank/DDBJ databases">
        <title>Diversity of trophic interactions inside an arsenic-rich microbial ecosystem.</title>
        <authorList>
            <person name="Bertin P.N."/>
            <person name="Heinrich-Salmeron A."/>
            <person name="Pelletier E."/>
            <person name="Goulhen-Chollet F."/>
            <person name="Arsene-Ploetze F."/>
            <person name="Gallien S."/>
            <person name="Calteau A."/>
            <person name="Vallenet D."/>
            <person name="Casiot C."/>
            <person name="Chane-Woon-Ming B."/>
            <person name="Giloteaux L."/>
            <person name="Barakat M."/>
            <person name="Bonnefoy V."/>
            <person name="Bruneel O."/>
            <person name="Chandler M."/>
            <person name="Cleiss J."/>
            <person name="Duran R."/>
            <person name="Elbaz-Poulichet F."/>
            <person name="Fonknechten N."/>
            <person name="Lauga B."/>
            <person name="Mornico D."/>
            <person name="Ortet P."/>
            <person name="Schaeffer C."/>
            <person name="Siguier P."/>
            <person name="Alexander Thil Smith A."/>
            <person name="Van Dorsselaer A."/>
            <person name="Weissenbach J."/>
            <person name="Medigue C."/>
            <person name="Le Paslier D."/>
        </authorList>
    </citation>
    <scope>NUCLEOTIDE SEQUENCE</scope>
</reference>
<dbReference type="AlphaFoldDB" id="E6QQ49"/>
<organism evidence="1">
    <name type="scientific">mine drainage metagenome</name>
    <dbReference type="NCBI Taxonomy" id="410659"/>
    <lineage>
        <taxon>unclassified sequences</taxon>
        <taxon>metagenomes</taxon>
        <taxon>ecological metagenomes</taxon>
    </lineage>
</organism>